<organism evidence="1">
    <name type="scientific">marine metagenome</name>
    <dbReference type="NCBI Taxonomy" id="408172"/>
    <lineage>
        <taxon>unclassified sequences</taxon>
        <taxon>metagenomes</taxon>
        <taxon>ecological metagenomes</taxon>
    </lineage>
</organism>
<gene>
    <name evidence="1" type="ORF">METZ01_LOCUS499956</name>
</gene>
<accession>A0A383DRF4</accession>
<protein>
    <submittedName>
        <fullName evidence="1">Uncharacterized protein</fullName>
    </submittedName>
</protein>
<evidence type="ECO:0000313" key="1">
    <source>
        <dbReference type="EMBL" id="SVE47102.1"/>
    </source>
</evidence>
<sequence>MWSTAIETEIQDRRLGRMVCKSVSAALPLLNNGAAGVN</sequence>
<dbReference type="AlphaFoldDB" id="A0A383DRF4"/>
<reference evidence="1" key="1">
    <citation type="submission" date="2018-05" db="EMBL/GenBank/DDBJ databases">
        <authorList>
            <person name="Lanie J.A."/>
            <person name="Ng W.-L."/>
            <person name="Kazmierczak K.M."/>
            <person name="Andrzejewski T.M."/>
            <person name="Davidsen T.M."/>
            <person name="Wayne K.J."/>
            <person name="Tettelin H."/>
            <person name="Glass J.I."/>
            <person name="Rusch D."/>
            <person name="Podicherti R."/>
            <person name="Tsui H.-C.T."/>
            <person name="Winkler M.E."/>
        </authorList>
    </citation>
    <scope>NUCLEOTIDE SEQUENCE</scope>
</reference>
<name>A0A383DRF4_9ZZZZ</name>
<proteinExistence type="predicted"/>
<dbReference type="EMBL" id="UINC01219576">
    <property type="protein sequence ID" value="SVE47102.1"/>
    <property type="molecule type" value="Genomic_DNA"/>
</dbReference>